<organism evidence="2 3">
    <name type="scientific">Dipteronia dyeriana</name>
    <dbReference type="NCBI Taxonomy" id="168575"/>
    <lineage>
        <taxon>Eukaryota</taxon>
        <taxon>Viridiplantae</taxon>
        <taxon>Streptophyta</taxon>
        <taxon>Embryophyta</taxon>
        <taxon>Tracheophyta</taxon>
        <taxon>Spermatophyta</taxon>
        <taxon>Magnoliopsida</taxon>
        <taxon>eudicotyledons</taxon>
        <taxon>Gunneridae</taxon>
        <taxon>Pentapetalae</taxon>
        <taxon>rosids</taxon>
        <taxon>malvids</taxon>
        <taxon>Sapindales</taxon>
        <taxon>Sapindaceae</taxon>
        <taxon>Hippocastanoideae</taxon>
        <taxon>Acereae</taxon>
        <taxon>Dipteronia</taxon>
    </lineage>
</organism>
<comment type="caution">
    <text evidence="2">The sequence shown here is derived from an EMBL/GenBank/DDBJ whole genome shotgun (WGS) entry which is preliminary data.</text>
</comment>
<accession>A0AAE0CS11</accession>
<dbReference type="AlphaFoldDB" id="A0AAE0CS11"/>
<name>A0AAE0CS11_9ROSI</name>
<evidence type="ECO:0000313" key="3">
    <source>
        <dbReference type="Proteomes" id="UP001280121"/>
    </source>
</evidence>
<dbReference type="Proteomes" id="UP001280121">
    <property type="component" value="Unassembled WGS sequence"/>
</dbReference>
<gene>
    <name evidence="2" type="ORF">Ddye_007802</name>
</gene>
<evidence type="ECO:0000313" key="2">
    <source>
        <dbReference type="EMBL" id="KAK2661269.1"/>
    </source>
</evidence>
<sequence length="295" mass="33665">MSFVDKNGTNHSYNVGLNEVGEIDAGYNNVGYNLQFHSNQSHPMSEDSYPELFSIDNTMTIPSISSDVLVGPSNAKSTESLLDDAVELAIDQNTVFFLGKEFVSIVAAESFYQQYAYITGFSVRKDELRRDKHDLITLRRWVCSKEGYRAQKYINRAMWIRQPRGQTREGCLAAMKVNFDRQKMVWVITEFVTEHSHKLSHGNMNQFLRSHRKVKDCDISQVKSLRSVVVTTSQVMDHLVNQGDSYASVGHTKKDLQNRFDAIQRSSTFHNSDGDALISYMTAKAQMDPIFFFQI</sequence>
<dbReference type="Pfam" id="PF03101">
    <property type="entry name" value="FAR1"/>
    <property type="match status" value="1"/>
</dbReference>
<dbReference type="PANTHER" id="PTHR47718">
    <property type="entry name" value="OS01G0519700 PROTEIN"/>
    <property type="match status" value="1"/>
</dbReference>
<proteinExistence type="predicted"/>
<protein>
    <recommendedName>
        <fullName evidence="1">FAR1 domain-containing protein</fullName>
    </recommendedName>
</protein>
<reference evidence="2" key="1">
    <citation type="journal article" date="2023" name="Plant J.">
        <title>Genome sequences and population genomics provide insights into the demographic history, inbreeding, and mutation load of two 'living fossil' tree species of Dipteronia.</title>
        <authorList>
            <person name="Feng Y."/>
            <person name="Comes H.P."/>
            <person name="Chen J."/>
            <person name="Zhu S."/>
            <person name="Lu R."/>
            <person name="Zhang X."/>
            <person name="Li P."/>
            <person name="Qiu J."/>
            <person name="Olsen K.M."/>
            <person name="Qiu Y."/>
        </authorList>
    </citation>
    <scope>NUCLEOTIDE SEQUENCE</scope>
    <source>
        <strain evidence="2">KIB01</strain>
    </source>
</reference>
<evidence type="ECO:0000259" key="1">
    <source>
        <dbReference type="Pfam" id="PF03101"/>
    </source>
</evidence>
<dbReference type="EMBL" id="JANJYI010000002">
    <property type="protein sequence ID" value="KAK2661269.1"/>
    <property type="molecule type" value="Genomic_DNA"/>
</dbReference>
<feature type="domain" description="FAR1" evidence="1">
    <location>
        <begin position="110"/>
        <end position="200"/>
    </location>
</feature>
<dbReference type="InterPro" id="IPR004330">
    <property type="entry name" value="FAR1_DNA_bnd_dom"/>
</dbReference>
<keyword evidence="3" id="KW-1185">Reference proteome</keyword>
<dbReference type="PANTHER" id="PTHR47718:SF15">
    <property type="entry name" value="PROTEIN FAR1-RELATED SEQUENCE 5-LIKE"/>
    <property type="match status" value="1"/>
</dbReference>